<sequence>MSAKRKIRKEEMYRMNNIERYDDTIKYAIMNIVDAVNKIESMKTNEYLAMHPYAITHSQDGYYRTYLPGEKGKRRQIKKKARDDLEKTVIDYWMKHSKLSFKERFKIWTERQKLKGVSDNTLYRYKTEYARFLKGHDIENRDIRTIDEEYLELYFNKILEENSVSYQTLKELLGYFRGTFDKSIRDGIIENNPCSKIDYPLLKSKCRQSIIKTAEERTFSQIEKNKLMNSLKEKLKKYPDDVRPYAIELALYTGMRVGELSGLMWKDIDETRQCIIIQHSEKYNALKKTFFVSTPKSGKTRVFPLTAEIAALLKNVREVESKYGYLTEFVFSGPNGRIHKTNISRYMIARTSGDGFTNPKSIHTARRTLNSELIASGAPRAMCCALIGNTELVNETFYTYDVSTKNYKLEMVSKINQRTINNNDNTDVEKLSSNQE</sequence>
<dbReference type="InterPro" id="IPR044068">
    <property type="entry name" value="CB"/>
</dbReference>
<dbReference type="InterPro" id="IPR013762">
    <property type="entry name" value="Integrase-like_cat_sf"/>
</dbReference>
<dbReference type="PROSITE" id="PS51900">
    <property type="entry name" value="CB"/>
    <property type="match status" value="1"/>
</dbReference>
<dbReference type="Proteomes" id="UP000284579">
    <property type="component" value="Unassembled WGS sequence"/>
</dbReference>
<dbReference type="EMBL" id="QRHO01000016">
    <property type="protein sequence ID" value="RHF82251.1"/>
    <property type="molecule type" value="Genomic_DNA"/>
</dbReference>
<proteinExistence type="inferred from homology"/>
<organism evidence="7 8">
    <name type="scientific">Coprococcus comes</name>
    <dbReference type="NCBI Taxonomy" id="410072"/>
    <lineage>
        <taxon>Bacteria</taxon>
        <taxon>Bacillati</taxon>
        <taxon>Bacillota</taxon>
        <taxon>Clostridia</taxon>
        <taxon>Lachnospirales</taxon>
        <taxon>Lachnospiraceae</taxon>
        <taxon>Coprococcus</taxon>
    </lineage>
</organism>
<dbReference type="InterPro" id="IPR002104">
    <property type="entry name" value="Integrase_catalytic"/>
</dbReference>
<evidence type="ECO:0000256" key="2">
    <source>
        <dbReference type="ARBA" id="ARBA00023125"/>
    </source>
</evidence>
<comment type="similarity">
    <text evidence="1">Belongs to the 'phage' integrase family.</text>
</comment>
<dbReference type="InterPro" id="IPR050090">
    <property type="entry name" value="Tyrosine_recombinase_XerCD"/>
</dbReference>
<dbReference type="Pfam" id="PF00589">
    <property type="entry name" value="Phage_integrase"/>
    <property type="match status" value="1"/>
</dbReference>
<reference evidence="7 8" key="1">
    <citation type="submission" date="2018-08" db="EMBL/GenBank/DDBJ databases">
        <title>A genome reference for cultivated species of the human gut microbiota.</title>
        <authorList>
            <person name="Zou Y."/>
            <person name="Xue W."/>
            <person name="Luo G."/>
        </authorList>
    </citation>
    <scope>NUCLEOTIDE SEQUENCE [LARGE SCALE GENOMIC DNA]</scope>
    <source>
        <strain evidence="7 8">AM23-3</strain>
    </source>
</reference>
<accession>A0A3R6GHT0</accession>
<dbReference type="SUPFAM" id="SSF56349">
    <property type="entry name" value="DNA breaking-rejoining enzymes"/>
    <property type="match status" value="1"/>
</dbReference>
<dbReference type="AlphaFoldDB" id="A0A3R6GHT0"/>
<dbReference type="PANTHER" id="PTHR30349:SF64">
    <property type="entry name" value="PROPHAGE INTEGRASE INTD-RELATED"/>
    <property type="match status" value="1"/>
</dbReference>
<evidence type="ECO:0008006" key="9">
    <source>
        <dbReference type="Google" id="ProtNLM"/>
    </source>
</evidence>
<dbReference type="InterPro" id="IPR011010">
    <property type="entry name" value="DNA_brk_join_enz"/>
</dbReference>
<dbReference type="InterPro" id="IPR010998">
    <property type="entry name" value="Integrase_recombinase_N"/>
</dbReference>
<keyword evidence="2 4" id="KW-0238">DNA-binding</keyword>
<dbReference type="GO" id="GO:0015074">
    <property type="term" value="P:DNA integration"/>
    <property type="evidence" value="ECO:0007669"/>
    <property type="project" value="InterPro"/>
</dbReference>
<gene>
    <name evidence="7" type="ORF">DW656_11485</name>
</gene>
<dbReference type="PROSITE" id="PS51898">
    <property type="entry name" value="TYR_RECOMBINASE"/>
    <property type="match status" value="1"/>
</dbReference>
<name>A0A3R6GHT0_9FIRM</name>
<evidence type="ECO:0000313" key="7">
    <source>
        <dbReference type="EMBL" id="RHF82251.1"/>
    </source>
</evidence>
<dbReference type="PANTHER" id="PTHR30349">
    <property type="entry name" value="PHAGE INTEGRASE-RELATED"/>
    <property type="match status" value="1"/>
</dbReference>
<evidence type="ECO:0000259" key="5">
    <source>
        <dbReference type="PROSITE" id="PS51898"/>
    </source>
</evidence>
<comment type="caution">
    <text evidence="7">The sequence shown here is derived from an EMBL/GenBank/DDBJ whole genome shotgun (WGS) entry which is preliminary data.</text>
</comment>
<evidence type="ECO:0000313" key="8">
    <source>
        <dbReference type="Proteomes" id="UP000284579"/>
    </source>
</evidence>
<protein>
    <recommendedName>
        <fullName evidence="9">Site-specific integrase</fullName>
    </recommendedName>
</protein>
<dbReference type="GO" id="GO:0003677">
    <property type="term" value="F:DNA binding"/>
    <property type="evidence" value="ECO:0007669"/>
    <property type="project" value="UniProtKB-UniRule"/>
</dbReference>
<feature type="domain" description="Tyr recombinase" evidence="5">
    <location>
        <begin position="214"/>
        <end position="413"/>
    </location>
</feature>
<keyword evidence="3" id="KW-0233">DNA recombination</keyword>
<evidence type="ECO:0000256" key="1">
    <source>
        <dbReference type="ARBA" id="ARBA00008857"/>
    </source>
</evidence>
<dbReference type="Gene3D" id="1.10.443.10">
    <property type="entry name" value="Intergrase catalytic core"/>
    <property type="match status" value="1"/>
</dbReference>
<feature type="domain" description="Core-binding (CB)" evidence="6">
    <location>
        <begin position="99"/>
        <end position="184"/>
    </location>
</feature>
<evidence type="ECO:0000259" key="6">
    <source>
        <dbReference type="PROSITE" id="PS51900"/>
    </source>
</evidence>
<evidence type="ECO:0000256" key="4">
    <source>
        <dbReference type="PROSITE-ProRule" id="PRU01248"/>
    </source>
</evidence>
<dbReference type="Gene3D" id="1.10.150.130">
    <property type="match status" value="1"/>
</dbReference>
<evidence type="ECO:0000256" key="3">
    <source>
        <dbReference type="ARBA" id="ARBA00023172"/>
    </source>
</evidence>
<dbReference type="GO" id="GO:0006310">
    <property type="term" value="P:DNA recombination"/>
    <property type="evidence" value="ECO:0007669"/>
    <property type="project" value="UniProtKB-KW"/>
</dbReference>